<dbReference type="InterPro" id="IPR053137">
    <property type="entry name" value="NLR-like"/>
</dbReference>
<accession>A0A6A6EYN1</accession>
<evidence type="ECO:0000256" key="1">
    <source>
        <dbReference type="SAM" id="MobiDB-lite"/>
    </source>
</evidence>
<feature type="compositionally biased region" description="Basic and acidic residues" evidence="1">
    <location>
        <begin position="308"/>
        <end position="319"/>
    </location>
</feature>
<dbReference type="Proteomes" id="UP000800200">
    <property type="component" value="Unassembled WGS sequence"/>
</dbReference>
<dbReference type="AlphaFoldDB" id="A0A6A6EYN1"/>
<evidence type="ECO:0000313" key="3">
    <source>
        <dbReference type="EMBL" id="KAF2195868.1"/>
    </source>
</evidence>
<feature type="region of interest" description="Disordered" evidence="1">
    <location>
        <begin position="308"/>
        <end position="338"/>
    </location>
</feature>
<feature type="compositionally biased region" description="Polar residues" evidence="1">
    <location>
        <begin position="322"/>
        <end position="332"/>
    </location>
</feature>
<organism evidence="3 4">
    <name type="scientific">Zopfia rhizophila CBS 207.26</name>
    <dbReference type="NCBI Taxonomy" id="1314779"/>
    <lineage>
        <taxon>Eukaryota</taxon>
        <taxon>Fungi</taxon>
        <taxon>Dikarya</taxon>
        <taxon>Ascomycota</taxon>
        <taxon>Pezizomycotina</taxon>
        <taxon>Dothideomycetes</taxon>
        <taxon>Dothideomycetes incertae sedis</taxon>
        <taxon>Zopfiaceae</taxon>
        <taxon>Zopfia</taxon>
    </lineage>
</organism>
<name>A0A6A6EYN1_9PEZI</name>
<dbReference type="InterPro" id="IPR056681">
    <property type="entry name" value="DUF7779"/>
</dbReference>
<dbReference type="SUPFAM" id="SSF48452">
    <property type="entry name" value="TPR-like"/>
    <property type="match status" value="1"/>
</dbReference>
<feature type="domain" description="DUF7779" evidence="2">
    <location>
        <begin position="32"/>
        <end position="108"/>
    </location>
</feature>
<dbReference type="EMBL" id="ML994610">
    <property type="protein sequence ID" value="KAF2195868.1"/>
    <property type="molecule type" value="Genomic_DNA"/>
</dbReference>
<dbReference type="Pfam" id="PF25000">
    <property type="entry name" value="DUF7779"/>
    <property type="match status" value="1"/>
</dbReference>
<dbReference type="Pfam" id="PF13424">
    <property type="entry name" value="TPR_12"/>
    <property type="match status" value="1"/>
</dbReference>
<dbReference type="PANTHER" id="PTHR46082:SF6">
    <property type="entry name" value="AAA+ ATPASE DOMAIN-CONTAINING PROTEIN-RELATED"/>
    <property type="match status" value="1"/>
</dbReference>
<dbReference type="PANTHER" id="PTHR46082">
    <property type="entry name" value="ATP/GTP-BINDING PROTEIN-RELATED"/>
    <property type="match status" value="1"/>
</dbReference>
<gene>
    <name evidence="3" type="ORF">K469DRAFT_20131</name>
</gene>
<sequence length="338" mass="38148">MRLLGKKGLQDFRRDHSIRHAVIATWQISFTQIQKTEQSAADLLALMSMFDKQGIPMSLLPNNTSQLDFNDAMAPLLSFSLVRAEIGKQSFEMHRLVQLSMRTWLEADKQLSKWIKESIRVLAAAFPSGDYKTWADCQVLIPHAREAISYVTGDEDDMLNKAKIALGIGWYLYLRGEYKAVERVVRMPVEARQKILGAEHPDTLTSVSHLGLALKSQGKYEEAEAMHQRALEGKEKVLGVEHPDTLTSVSHLGSVLESQGKYEEAEAMHRRALEGRRYLGQSTHTRSPASATLGRCWRARASMKKQKRCTDEHWKEGGRHLGQSTHTRSPASATLGWR</sequence>
<keyword evidence="4" id="KW-1185">Reference proteome</keyword>
<evidence type="ECO:0000313" key="4">
    <source>
        <dbReference type="Proteomes" id="UP000800200"/>
    </source>
</evidence>
<dbReference type="InterPro" id="IPR011990">
    <property type="entry name" value="TPR-like_helical_dom_sf"/>
</dbReference>
<evidence type="ECO:0000259" key="2">
    <source>
        <dbReference type="Pfam" id="PF25000"/>
    </source>
</evidence>
<dbReference type="Gene3D" id="1.25.40.10">
    <property type="entry name" value="Tetratricopeptide repeat domain"/>
    <property type="match status" value="1"/>
</dbReference>
<dbReference type="OrthoDB" id="5986190at2759"/>
<reference evidence="3" key="1">
    <citation type="journal article" date="2020" name="Stud. Mycol.">
        <title>101 Dothideomycetes genomes: a test case for predicting lifestyles and emergence of pathogens.</title>
        <authorList>
            <person name="Haridas S."/>
            <person name="Albert R."/>
            <person name="Binder M."/>
            <person name="Bloem J."/>
            <person name="Labutti K."/>
            <person name="Salamov A."/>
            <person name="Andreopoulos B."/>
            <person name="Baker S."/>
            <person name="Barry K."/>
            <person name="Bills G."/>
            <person name="Bluhm B."/>
            <person name="Cannon C."/>
            <person name="Castanera R."/>
            <person name="Culley D."/>
            <person name="Daum C."/>
            <person name="Ezra D."/>
            <person name="Gonzalez J."/>
            <person name="Henrissat B."/>
            <person name="Kuo A."/>
            <person name="Liang C."/>
            <person name="Lipzen A."/>
            <person name="Lutzoni F."/>
            <person name="Magnuson J."/>
            <person name="Mondo S."/>
            <person name="Nolan M."/>
            <person name="Ohm R."/>
            <person name="Pangilinan J."/>
            <person name="Park H.-J."/>
            <person name="Ramirez L."/>
            <person name="Alfaro M."/>
            <person name="Sun H."/>
            <person name="Tritt A."/>
            <person name="Yoshinaga Y."/>
            <person name="Zwiers L.-H."/>
            <person name="Turgeon B."/>
            <person name="Goodwin S."/>
            <person name="Spatafora J."/>
            <person name="Crous P."/>
            <person name="Grigoriev I."/>
        </authorList>
    </citation>
    <scope>NUCLEOTIDE SEQUENCE</scope>
    <source>
        <strain evidence="3">CBS 207.26</strain>
    </source>
</reference>
<proteinExistence type="predicted"/>
<protein>
    <recommendedName>
        <fullName evidence="2">DUF7779 domain-containing protein</fullName>
    </recommendedName>
</protein>